<organism evidence="1 2">
    <name type="scientific">Araneus ventricosus</name>
    <name type="common">Orbweaver spider</name>
    <name type="synonym">Epeira ventricosa</name>
    <dbReference type="NCBI Taxonomy" id="182803"/>
    <lineage>
        <taxon>Eukaryota</taxon>
        <taxon>Metazoa</taxon>
        <taxon>Ecdysozoa</taxon>
        <taxon>Arthropoda</taxon>
        <taxon>Chelicerata</taxon>
        <taxon>Arachnida</taxon>
        <taxon>Araneae</taxon>
        <taxon>Araneomorphae</taxon>
        <taxon>Entelegynae</taxon>
        <taxon>Araneoidea</taxon>
        <taxon>Araneidae</taxon>
        <taxon>Araneus</taxon>
    </lineage>
</organism>
<evidence type="ECO:0000313" key="1">
    <source>
        <dbReference type="EMBL" id="GBM20589.1"/>
    </source>
</evidence>
<keyword evidence="2" id="KW-1185">Reference proteome</keyword>
<dbReference type="Proteomes" id="UP000499080">
    <property type="component" value="Unassembled WGS sequence"/>
</dbReference>
<dbReference type="AlphaFoldDB" id="A0A4Y2DWZ7"/>
<name>A0A4Y2DWZ7_ARAVE</name>
<gene>
    <name evidence="1" type="ORF">AVEN_261710_1</name>
</gene>
<reference evidence="1 2" key="1">
    <citation type="journal article" date="2019" name="Sci. Rep.">
        <title>Orb-weaving spider Araneus ventricosus genome elucidates the spidroin gene catalogue.</title>
        <authorList>
            <person name="Kono N."/>
            <person name="Nakamura H."/>
            <person name="Ohtoshi R."/>
            <person name="Moran D.A.P."/>
            <person name="Shinohara A."/>
            <person name="Yoshida Y."/>
            <person name="Fujiwara M."/>
            <person name="Mori M."/>
            <person name="Tomita M."/>
            <person name="Arakawa K."/>
        </authorList>
    </citation>
    <scope>NUCLEOTIDE SEQUENCE [LARGE SCALE GENOMIC DNA]</scope>
</reference>
<protein>
    <submittedName>
        <fullName evidence="1">Uncharacterized protein</fullName>
    </submittedName>
</protein>
<dbReference type="EMBL" id="BGPR01000444">
    <property type="protein sequence ID" value="GBM20589.1"/>
    <property type="molecule type" value="Genomic_DNA"/>
</dbReference>
<evidence type="ECO:0000313" key="2">
    <source>
        <dbReference type="Proteomes" id="UP000499080"/>
    </source>
</evidence>
<accession>A0A4Y2DWZ7</accession>
<proteinExistence type="predicted"/>
<comment type="caution">
    <text evidence="1">The sequence shown here is derived from an EMBL/GenBank/DDBJ whole genome shotgun (WGS) entry which is preliminary data.</text>
</comment>
<sequence length="127" mass="14839">MFGRTGPRIPNPLIQKLSFFHKGTKIQTHISDANRYFRKECLTCGAQSNFRCIRSTLCGSINRESWQQLKDRRRPRHRTVFWSAQYDDADILDQLRMSRIGLLCIVFVLLTIRKSLMFRGMADDGIT</sequence>